<dbReference type="AlphaFoldDB" id="A0A418YAQ9"/>
<feature type="transmembrane region" description="Helical" evidence="1">
    <location>
        <begin position="436"/>
        <end position="455"/>
    </location>
</feature>
<protein>
    <submittedName>
        <fullName evidence="3">DUF2867 domain-containing protein</fullName>
    </submittedName>
</protein>
<reference evidence="3 4" key="2">
    <citation type="submission" date="2019-01" db="EMBL/GenBank/DDBJ databases">
        <title>Motilimonas pumilus sp. nov., isolated from the gut of sea cucumber (Apostichopus japonicus).</title>
        <authorList>
            <person name="Wang F.-Q."/>
            <person name="Ren L.-H."/>
            <person name="Lin Y.-W."/>
            <person name="Sun G.-H."/>
            <person name="Du Z.-J."/>
            <person name="Zhao J.-X."/>
            <person name="Liu X.-J."/>
            <person name="Liu L.-J."/>
        </authorList>
    </citation>
    <scope>NUCLEOTIDE SEQUENCE [LARGE SCALE GENOMIC DNA]</scope>
    <source>
        <strain evidence="3 4">PLHSC7-2</strain>
    </source>
</reference>
<dbReference type="SUPFAM" id="SSF51735">
    <property type="entry name" value="NAD(P)-binding Rossmann-fold domains"/>
    <property type="match status" value="1"/>
</dbReference>
<evidence type="ECO:0000313" key="3">
    <source>
        <dbReference type="EMBL" id="RJG40049.1"/>
    </source>
</evidence>
<dbReference type="SUPFAM" id="SSF55961">
    <property type="entry name" value="Bet v1-like"/>
    <property type="match status" value="1"/>
</dbReference>
<dbReference type="Gene3D" id="3.40.50.720">
    <property type="entry name" value="NAD(P)-binding Rossmann-like Domain"/>
    <property type="match status" value="1"/>
</dbReference>
<dbReference type="InterPro" id="IPR051604">
    <property type="entry name" value="Ergot_Alk_Oxidoreductase"/>
</dbReference>
<keyword evidence="4" id="KW-1185">Reference proteome</keyword>
<evidence type="ECO:0000256" key="1">
    <source>
        <dbReference type="SAM" id="Phobius"/>
    </source>
</evidence>
<dbReference type="Proteomes" id="UP000283255">
    <property type="component" value="Unassembled WGS sequence"/>
</dbReference>
<proteinExistence type="predicted"/>
<keyword evidence="1" id="KW-1133">Transmembrane helix</keyword>
<dbReference type="OrthoDB" id="9774199at2"/>
<feature type="domain" description="NAD-dependent epimerase/dehydratase" evidence="2">
    <location>
        <begin position="3"/>
        <end position="109"/>
    </location>
</feature>
<dbReference type="PANTHER" id="PTHR43162:SF1">
    <property type="entry name" value="PRESTALK A DIFFERENTIATION PROTEIN A"/>
    <property type="match status" value="1"/>
</dbReference>
<evidence type="ECO:0000259" key="2">
    <source>
        <dbReference type="Pfam" id="PF01370"/>
    </source>
</evidence>
<organism evidence="3 4">
    <name type="scientific">Motilimonas pumila</name>
    <dbReference type="NCBI Taxonomy" id="2303987"/>
    <lineage>
        <taxon>Bacteria</taxon>
        <taxon>Pseudomonadati</taxon>
        <taxon>Pseudomonadota</taxon>
        <taxon>Gammaproteobacteria</taxon>
        <taxon>Alteromonadales</taxon>
        <taxon>Alteromonadales genera incertae sedis</taxon>
        <taxon>Motilimonas</taxon>
    </lineage>
</organism>
<accession>A0A418YAQ9</accession>
<keyword evidence="1" id="KW-0472">Membrane</keyword>
<gene>
    <name evidence="3" type="ORF">D1Z90_17430</name>
</gene>
<dbReference type="InterPro" id="IPR036291">
    <property type="entry name" value="NAD(P)-bd_dom_sf"/>
</dbReference>
<dbReference type="InterPro" id="IPR001509">
    <property type="entry name" value="Epimerase_deHydtase"/>
</dbReference>
<dbReference type="Gene3D" id="3.30.530.20">
    <property type="match status" value="1"/>
</dbReference>
<evidence type="ECO:0000313" key="4">
    <source>
        <dbReference type="Proteomes" id="UP000283255"/>
    </source>
</evidence>
<sequence>MKILVIGAFGTIGKALVPALVAAGHEVSVSSRRAKNPLPWPNLPVHRFTLDLLIPETISPALEGIELVYYLMHGMSDGQQYTKTEVQAAQFFVQCVNQSQVKQVIYMGSLISANPQSKHMQARVKTGEILASANMPVIELRAGIIITPGSAAFEVMRDLVGHLPVLFAPRSIHLSSPPIAIDNLVYYLTCLGQDTFSENQCFDALGPQWLSYVEMMQCIGKHLKRRCRVLALPYLPLSWSSAVLGIVTSVPKHLAKALIAGLDEAIIGNDKALRERYPQTLLTLDQAMEKVLAAETIKTYPQEWQDGVPEFRNFSPLHGFYAKSADIDISIPASTRSVWQVINLLGGKHRYFYLNMLWAMREWMDAAVGGEGRAHGRTNPDELVVGDKVDSWTILSVQPERLLVMKFGMKAPGGGGMQFRLKPNKDNTRTDMSLRLLWHPAGFWGLAYWYFFAPWHRLLLNGMTKAMAKLAMRFEQE</sequence>
<dbReference type="RefSeq" id="WP_119912077.1">
    <property type="nucleotide sequence ID" value="NZ_QZCH01000030.1"/>
</dbReference>
<dbReference type="InterPro" id="IPR021295">
    <property type="entry name" value="DUF2867"/>
</dbReference>
<comment type="caution">
    <text evidence="3">The sequence shown here is derived from an EMBL/GenBank/DDBJ whole genome shotgun (WGS) entry which is preliminary data.</text>
</comment>
<dbReference type="Pfam" id="PF01370">
    <property type="entry name" value="Epimerase"/>
    <property type="match status" value="1"/>
</dbReference>
<dbReference type="EMBL" id="QZCH01000030">
    <property type="protein sequence ID" value="RJG40049.1"/>
    <property type="molecule type" value="Genomic_DNA"/>
</dbReference>
<keyword evidence="1" id="KW-0812">Transmembrane</keyword>
<reference evidence="3 4" key="1">
    <citation type="submission" date="2018-09" db="EMBL/GenBank/DDBJ databases">
        <authorList>
            <person name="Wang F."/>
        </authorList>
    </citation>
    <scope>NUCLEOTIDE SEQUENCE [LARGE SCALE GENOMIC DNA]</scope>
    <source>
        <strain evidence="3 4">PLHSC7-2</strain>
    </source>
</reference>
<dbReference type="Pfam" id="PF11066">
    <property type="entry name" value="DUF2867"/>
    <property type="match status" value="1"/>
</dbReference>
<name>A0A418YAQ9_9GAMM</name>
<dbReference type="InterPro" id="IPR023393">
    <property type="entry name" value="START-like_dom_sf"/>
</dbReference>
<dbReference type="PANTHER" id="PTHR43162">
    <property type="match status" value="1"/>
</dbReference>